<dbReference type="PANTHER" id="PTHR15889">
    <property type="entry name" value="MITOCHONDRIAL RIBOSOMAL PROTEIN L37"/>
    <property type="match status" value="1"/>
</dbReference>
<name>A0A8C3R245_9PASS</name>
<organism evidence="10 11">
    <name type="scientific">Cyanoderma ruficeps</name>
    <name type="common">rufous-capped babbler</name>
    <dbReference type="NCBI Taxonomy" id="181631"/>
    <lineage>
        <taxon>Eukaryota</taxon>
        <taxon>Metazoa</taxon>
        <taxon>Chordata</taxon>
        <taxon>Craniata</taxon>
        <taxon>Vertebrata</taxon>
        <taxon>Euteleostomi</taxon>
        <taxon>Archelosauria</taxon>
        <taxon>Archosauria</taxon>
        <taxon>Dinosauria</taxon>
        <taxon>Saurischia</taxon>
        <taxon>Theropoda</taxon>
        <taxon>Coelurosauria</taxon>
        <taxon>Aves</taxon>
        <taxon>Neognathae</taxon>
        <taxon>Neoaves</taxon>
        <taxon>Telluraves</taxon>
        <taxon>Australaves</taxon>
        <taxon>Passeriformes</taxon>
        <taxon>Sylvioidea</taxon>
        <taxon>Timaliidae</taxon>
        <taxon>Cyanoderma</taxon>
    </lineage>
</organism>
<comment type="similarity">
    <text evidence="6">Belongs to the mitochondrion-specific ribosomal protein mL37 family.</text>
</comment>
<dbReference type="InterPro" id="IPR052482">
    <property type="entry name" value="mtLSU_mL37"/>
</dbReference>
<dbReference type="AlphaFoldDB" id="A0A8C3R245"/>
<protein>
    <recommendedName>
        <fullName evidence="7">Large ribosomal subunit protein mL37</fullName>
    </recommendedName>
    <alternativeName>
        <fullName evidence="8">39S ribosomal protein L37, mitochondrial</fullName>
    </alternativeName>
</protein>
<feature type="compositionally biased region" description="Gly residues" evidence="9">
    <location>
        <begin position="149"/>
        <end position="166"/>
    </location>
</feature>
<evidence type="ECO:0000256" key="9">
    <source>
        <dbReference type="SAM" id="MobiDB-lite"/>
    </source>
</evidence>
<evidence type="ECO:0000313" key="10">
    <source>
        <dbReference type="Ensembl" id="ENSCRFP00000014487.1"/>
    </source>
</evidence>
<keyword evidence="4" id="KW-0496">Mitochondrion</keyword>
<evidence type="ECO:0000256" key="4">
    <source>
        <dbReference type="ARBA" id="ARBA00023128"/>
    </source>
</evidence>
<evidence type="ECO:0000256" key="1">
    <source>
        <dbReference type="ARBA" id="ARBA00004173"/>
    </source>
</evidence>
<sequence length="652" mass="69462">MNGGQPDVAAGEPETPGLGAAQISRVSSTYGARPGARRGRPGNRPTPAPGLERCPHQLPPRDGLSSAPPPPAPPARSRLSPPISPLINPAPALTRQAICRPSLTAGRACPPLAAAAVSHRGWRWGKSPRQDGGRRLLRRRREEEEDGGDGGGADGAEAGGGGGGAGPHPRHRHPLGTAPPPRAASAHALDGARAAAGGAGGDGGAAASAGAGGAGHRHVRGTAALHARPGPAALPALGPRLARPLALAGDALRGDAAVQGARVLHLPSGCPHAGRYQTPFPKHSPFSACQGFSSHRAQNTGREEPAQPRELPGSLGHMWKGLGWKGALRITTAACDRSPCVVFPGVRQAQWLTKTKLVEGLPPAVQGIVDNPALGLQELEERAKHMVSHARLWDTAEVAPRREKYCPALFENLIHICRLMSGKYPSLSKRMLARNFRIAATWERESILLQVRGLSGILMNSMTPIPPVASKEEILATKEHVLETFYPIAPTIDLQEVNVYKELNDTGFRDGYPYSHPHTLFFLESANVRTDRFRPEQLRAKMLMFAFGNALAKAKALHGNDPKVLEQPVVVQSIGTDGQLFQFMVFQLNTTDLVSNDGVKNLVWIDSDQNLYERAQCVPEVKKGVVMKPAGISGFQPDTFKKFLALYLHGTV</sequence>
<keyword evidence="5" id="KW-0687">Ribonucleoprotein</keyword>
<proteinExistence type="inferred from homology"/>
<accession>A0A8C3R245</accession>
<feature type="region of interest" description="Disordered" evidence="9">
    <location>
        <begin position="291"/>
        <end position="311"/>
    </location>
</feature>
<evidence type="ECO:0000256" key="7">
    <source>
        <dbReference type="ARBA" id="ARBA00039442"/>
    </source>
</evidence>
<dbReference type="InterPro" id="IPR010793">
    <property type="entry name" value="Ribosomal_mL37/mL65"/>
</dbReference>
<feature type="region of interest" description="Disordered" evidence="9">
    <location>
        <begin position="1"/>
        <end position="89"/>
    </location>
</feature>
<evidence type="ECO:0000256" key="2">
    <source>
        <dbReference type="ARBA" id="ARBA00022946"/>
    </source>
</evidence>
<dbReference type="PANTHER" id="PTHR15889:SF2">
    <property type="entry name" value="LARGE RIBOSOMAL SUBUNIT PROTEIN ML37"/>
    <property type="match status" value="1"/>
</dbReference>
<dbReference type="Pfam" id="PF07147">
    <property type="entry name" value="PDCD9"/>
    <property type="match status" value="1"/>
</dbReference>
<feature type="compositionally biased region" description="Low complexity" evidence="9">
    <location>
        <begin position="183"/>
        <end position="196"/>
    </location>
</feature>
<dbReference type="Proteomes" id="UP000694396">
    <property type="component" value="Unplaced"/>
</dbReference>
<evidence type="ECO:0000256" key="5">
    <source>
        <dbReference type="ARBA" id="ARBA00023274"/>
    </source>
</evidence>
<dbReference type="GO" id="GO:1990904">
    <property type="term" value="C:ribonucleoprotein complex"/>
    <property type="evidence" value="ECO:0007669"/>
    <property type="project" value="UniProtKB-KW"/>
</dbReference>
<dbReference type="GO" id="GO:0005739">
    <property type="term" value="C:mitochondrion"/>
    <property type="evidence" value="ECO:0007669"/>
    <property type="project" value="UniProtKB-SubCell"/>
</dbReference>
<comment type="subcellular location">
    <subcellularLocation>
        <location evidence="1">Mitochondrion</location>
    </subcellularLocation>
</comment>
<evidence type="ECO:0000256" key="3">
    <source>
        <dbReference type="ARBA" id="ARBA00022980"/>
    </source>
</evidence>
<dbReference type="GO" id="GO:0006412">
    <property type="term" value="P:translation"/>
    <property type="evidence" value="ECO:0007669"/>
    <property type="project" value="InterPro"/>
</dbReference>
<evidence type="ECO:0000256" key="8">
    <source>
        <dbReference type="ARBA" id="ARBA00041617"/>
    </source>
</evidence>
<feature type="compositionally biased region" description="Polar residues" evidence="9">
    <location>
        <begin position="291"/>
        <end position="300"/>
    </location>
</feature>
<dbReference type="Ensembl" id="ENSCRFT00000014993.1">
    <property type="protein sequence ID" value="ENSCRFP00000014487.1"/>
    <property type="gene ID" value="ENSCRFG00000011183.1"/>
</dbReference>
<feature type="compositionally biased region" description="Low complexity" evidence="9">
    <location>
        <begin position="75"/>
        <end position="89"/>
    </location>
</feature>
<evidence type="ECO:0000313" key="11">
    <source>
        <dbReference type="Proteomes" id="UP000694396"/>
    </source>
</evidence>
<keyword evidence="3" id="KW-0689">Ribosomal protein</keyword>
<reference evidence="10" key="2">
    <citation type="submission" date="2025-09" db="UniProtKB">
        <authorList>
            <consortium name="Ensembl"/>
        </authorList>
    </citation>
    <scope>IDENTIFICATION</scope>
</reference>
<keyword evidence="11" id="KW-1185">Reference proteome</keyword>
<reference evidence="10" key="1">
    <citation type="submission" date="2025-08" db="UniProtKB">
        <authorList>
            <consortium name="Ensembl"/>
        </authorList>
    </citation>
    <scope>IDENTIFICATION</scope>
</reference>
<evidence type="ECO:0000256" key="6">
    <source>
        <dbReference type="ARBA" id="ARBA00037985"/>
    </source>
</evidence>
<feature type="compositionally biased region" description="Gly residues" evidence="9">
    <location>
        <begin position="197"/>
        <end position="214"/>
    </location>
</feature>
<dbReference type="GO" id="GO:0003735">
    <property type="term" value="F:structural constituent of ribosome"/>
    <property type="evidence" value="ECO:0007669"/>
    <property type="project" value="InterPro"/>
</dbReference>
<feature type="region of interest" description="Disordered" evidence="9">
    <location>
        <begin position="116"/>
        <end position="216"/>
    </location>
</feature>
<keyword evidence="2" id="KW-0809">Transit peptide</keyword>
<dbReference type="GO" id="GO:0005840">
    <property type="term" value="C:ribosome"/>
    <property type="evidence" value="ECO:0007669"/>
    <property type="project" value="UniProtKB-KW"/>
</dbReference>